<dbReference type="EMBL" id="CACVBM020001662">
    <property type="protein sequence ID" value="CAA7056891.1"/>
    <property type="molecule type" value="Genomic_DNA"/>
</dbReference>
<dbReference type="GO" id="GO:0003700">
    <property type="term" value="F:DNA-binding transcription factor activity"/>
    <property type="evidence" value="ECO:0007669"/>
    <property type="project" value="InterPro"/>
</dbReference>
<dbReference type="GO" id="GO:0003677">
    <property type="term" value="F:DNA binding"/>
    <property type="evidence" value="ECO:0007669"/>
    <property type="project" value="UniProtKB-KW"/>
</dbReference>
<feature type="domain" description="RWP-RK" evidence="9">
    <location>
        <begin position="136"/>
        <end position="223"/>
    </location>
</feature>
<dbReference type="Pfam" id="PF02042">
    <property type="entry name" value="RWP-RK"/>
    <property type="match status" value="1"/>
</dbReference>
<comment type="caution">
    <text evidence="10">The sequence shown here is derived from an EMBL/GenBank/DDBJ whole genome shotgun (WGS) entry which is preliminary data.</text>
</comment>
<dbReference type="PROSITE" id="PS51519">
    <property type="entry name" value="RWP_RK"/>
    <property type="match status" value="1"/>
</dbReference>
<evidence type="ECO:0000256" key="6">
    <source>
        <dbReference type="ARBA" id="ARBA00023242"/>
    </source>
</evidence>
<protein>
    <recommendedName>
        <fullName evidence="9">RWP-RK domain-containing protein</fullName>
    </recommendedName>
</protein>
<keyword evidence="4" id="KW-0238">DNA-binding</keyword>
<evidence type="ECO:0000256" key="5">
    <source>
        <dbReference type="ARBA" id="ARBA00023163"/>
    </source>
</evidence>
<proteinExistence type="predicted"/>
<gene>
    <name evidence="10" type="ORF">MERR_LOCUS44127</name>
</gene>
<evidence type="ECO:0000256" key="1">
    <source>
        <dbReference type="ARBA" id="ARBA00004049"/>
    </source>
</evidence>
<keyword evidence="2" id="KW-0805">Transcription regulation</keyword>
<keyword evidence="6" id="KW-0539">Nucleus</keyword>
<keyword evidence="5" id="KW-0804">Transcription</keyword>
<organism evidence="10 11">
    <name type="scientific">Microthlaspi erraticum</name>
    <dbReference type="NCBI Taxonomy" id="1685480"/>
    <lineage>
        <taxon>Eukaryota</taxon>
        <taxon>Viridiplantae</taxon>
        <taxon>Streptophyta</taxon>
        <taxon>Embryophyta</taxon>
        <taxon>Tracheophyta</taxon>
        <taxon>Spermatophyta</taxon>
        <taxon>Magnoliopsida</taxon>
        <taxon>eudicotyledons</taxon>
        <taxon>Gunneridae</taxon>
        <taxon>Pentapetalae</taxon>
        <taxon>rosids</taxon>
        <taxon>malvids</taxon>
        <taxon>Brassicales</taxon>
        <taxon>Brassicaceae</taxon>
        <taxon>Coluteocarpeae</taxon>
        <taxon>Microthlaspi</taxon>
    </lineage>
</organism>
<feature type="region of interest" description="Disordered" evidence="8">
    <location>
        <begin position="104"/>
        <end position="123"/>
    </location>
</feature>
<evidence type="ECO:0000256" key="7">
    <source>
        <dbReference type="SAM" id="Coils"/>
    </source>
</evidence>
<evidence type="ECO:0000256" key="3">
    <source>
        <dbReference type="ARBA" id="ARBA00023054"/>
    </source>
</evidence>
<comment type="function">
    <text evidence="1">Putative transcription factor.</text>
</comment>
<dbReference type="PANTHER" id="PTHR46373">
    <property type="entry name" value="PROTEIN RKD4"/>
    <property type="match status" value="1"/>
</dbReference>
<feature type="coiled-coil region" evidence="7">
    <location>
        <begin position="216"/>
        <end position="243"/>
    </location>
</feature>
<dbReference type="InterPro" id="IPR044607">
    <property type="entry name" value="RKD-like"/>
</dbReference>
<dbReference type="PANTHER" id="PTHR46373:SF32">
    <property type="entry name" value="PROTEIN RKD3"/>
    <property type="match status" value="1"/>
</dbReference>
<evidence type="ECO:0000259" key="9">
    <source>
        <dbReference type="PROSITE" id="PS51519"/>
    </source>
</evidence>
<evidence type="ECO:0000313" key="10">
    <source>
        <dbReference type="EMBL" id="CAA7056891.1"/>
    </source>
</evidence>
<name>A0A6D2LB83_9BRAS</name>
<accession>A0A6D2LB83</accession>
<reference evidence="10" key="1">
    <citation type="submission" date="2020-01" db="EMBL/GenBank/DDBJ databases">
        <authorList>
            <person name="Mishra B."/>
        </authorList>
    </citation>
    <scope>NUCLEOTIDE SEQUENCE [LARGE SCALE GENOMIC DNA]</scope>
</reference>
<dbReference type="InterPro" id="IPR003035">
    <property type="entry name" value="RWP-RK_dom"/>
</dbReference>
<dbReference type="OrthoDB" id="6270329at2759"/>
<evidence type="ECO:0000256" key="2">
    <source>
        <dbReference type="ARBA" id="ARBA00023015"/>
    </source>
</evidence>
<dbReference type="Proteomes" id="UP000467841">
    <property type="component" value="Unassembled WGS sequence"/>
</dbReference>
<dbReference type="AlphaFoldDB" id="A0A6D2LB83"/>
<keyword evidence="11" id="KW-1185">Reference proteome</keyword>
<evidence type="ECO:0000256" key="8">
    <source>
        <dbReference type="SAM" id="MobiDB-lite"/>
    </source>
</evidence>
<keyword evidence="3 7" id="KW-0175">Coiled coil</keyword>
<evidence type="ECO:0000256" key="4">
    <source>
        <dbReference type="ARBA" id="ARBA00023125"/>
    </source>
</evidence>
<sequence length="285" mass="33075">MADHKSLVIWSESDNYESFLPDENLFSLLDQSLLFDYNPYVNPFKDFQTEIFISSQDILNPISTRLAAGDNMFMTSSLDLEAISTLSNDVLSGSWSENTGSCDNQIEPIRDESSRTDSTGNPNMEIVLYEGNNTVKETTRRRKRRCREDEVIFKTLSRETIRPYFYMPITKAAKELNIGITLLKKKCRELGIHRWPHRKLMSLETLRTNLMDHFGNMDGEANKIKLRNALEILEKEMKMIEEVPDWEFGDKIKKLRQACFKANYKRRRSLLSSTSTVSPLLLLEH</sequence>
<evidence type="ECO:0000313" key="11">
    <source>
        <dbReference type="Proteomes" id="UP000467841"/>
    </source>
</evidence>